<name>A0A1E2RY04_9HYPH</name>
<proteinExistence type="predicted"/>
<organism evidence="2 3">
    <name type="scientific">Methyloligella halotolerans</name>
    <dbReference type="NCBI Taxonomy" id="1177755"/>
    <lineage>
        <taxon>Bacteria</taxon>
        <taxon>Pseudomonadati</taxon>
        <taxon>Pseudomonadota</taxon>
        <taxon>Alphaproteobacteria</taxon>
        <taxon>Hyphomicrobiales</taxon>
        <taxon>Hyphomicrobiaceae</taxon>
        <taxon>Methyloligella</taxon>
    </lineage>
</organism>
<reference evidence="2 3" key="1">
    <citation type="submission" date="2016-07" db="EMBL/GenBank/DDBJ databases">
        <title>Draft genome sequence of Methyloligella halotolerans C2T (VKM B-2706T=CCUG 61687T=DSM 25045T), a halotolerant polyhydroxybutyrate accumulating methylotroph.</title>
        <authorList>
            <person name="Vasilenko O.V."/>
            <person name="Doronina N.V."/>
            <person name="Poroshina M.N."/>
            <person name="Tarlachkov S.V."/>
            <person name="Trotsenko Y.A."/>
        </authorList>
    </citation>
    <scope>NUCLEOTIDE SEQUENCE [LARGE SCALE GENOMIC DNA]</scope>
    <source>
        <strain evidence="2 3">VKM B-2706</strain>
    </source>
</reference>
<keyword evidence="1" id="KW-1133">Transmembrane helix</keyword>
<sequence length="186" mass="20078">MRRAYRLDVRLAIIVTVISALTLVGAGMILSMEFTGGQFAIEERGLSSQVKDWAGSLRRNSDGRVVFDRPAETSSDIDPPYTGLLSGDQPVYGYTVTDASGTVLDRSDVNAPAGRPGPAAKEPVLSTGPTLDGTGVVLIAELYVPEFGVWLRLARSRSDVAALTNTFFAQSLEELGWAPWRCLLSW</sequence>
<dbReference type="AlphaFoldDB" id="A0A1E2RY04"/>
<evidence type="ECO:0000313" key="2">
    <source>
        <dbReference type="EMBL" id="ODA67117.1"/>
    </source>
</evidence>
<evidence type="ECO:0008006" key="4">
    <source>
        <dbReference type="Google" id="ProtNLM"/>
    </source>
</evidence>
<evidence type="ECO:0000313" key="3">
    <source>
        <dbReference type="Proteomes" id="UP000095087"/>
    </source>
</evidence>
<dbReference type="EMBL" id="MASI01000004">
    <property type="protein sequence ID" value="ODA67117.1"/>
    <property type="molecule type" value="Genomic_DNA"/>
</dbReference>
<dbReference type="STRING" id="1177755.A7A08_01863"/>
<keyword evidence="1" id="KW-0812">Transmembrane</keyword>
<dbReference type="Proteomes" id="UP000095087">
    <property type="component" value="Unassembled WGS sequence"/>
</dbReference>
<dbReference type="PATRIC" id="fig|1177755.3.peg.1867"/>
<gene>
    <name evidence="2" type="ORF">A7A08_01863</name>
</gene>
<keyword evidence="1" id="KW-0472">Membrane</keyword>
<comment type="caution">
    <text evidence="2">The sequence shown here is derived from an EMBL/GenBank/DDBJ whole genome shotgun (WGS) entry which is preliminary data.</text>
</comment>
<evidence type="ECO:0000256" key="1">
    <source>
        <dbReference type="SAM" id="Phobius"/>
    </source>
</evidence>
<protein>
    <recommendedName>
        <fullName evidence="4">Two-component sensor kinase N-terminal domain-containing protein</fullName>
    </recommendedName>
</protein>
<accession>A0A1E2RY04</accession>
<feature type="transmembrane region" description="Helical" evidence="1">
    <location>
        <begin position="12"/>
        <end position="32"/>
    </location>
</feature>
<keyword evidence="3" id="KW-1185">Reference proteome</keyword>